<dbReference type="Gene3D" id="1.25.40.10">
    <property type="entry name" value="Tetratricopeptide repeat domain"/>
    <property type="match status" value="1"/>
</dbReference>
<evidence type="ECO:0000256" key="1">
    <source>
        <dbReference type="ARBA" id="ARBA00022553"/>
    </source>
</evidence>
<dbReference type="PANTHER" id="PTHR44591:SF3">
    <property type="entry name" value="RESPONSE REGULATORY DOMAIN-CONTAINING PROTEIN"/>
    <property type="match status" value="1"/>
</dbReference>
<evidence type="ECO:0000313" key="4">
    <source>
        <dbReference type="EMBL" id="MBB6061819.1"/>
    </source>
</evidence>
<feature type="domain" description="Response regulatory" evidence="3">
    <location>
        <begin position="3"/>
        <end position="117"/>
    </location>
</feature>
<feature type="modified residue" description="4-aspartylphosphate" evidence="2">
    <location>
        <position position="52"/>
    </location>
</feature>
<evidence type="ECO:0000313" key="5">
    <source>
        <dbReference type="Proteomes" id="UP000555828"/>
    </source>
</evidence>
<dbReference type="SUPFAM" id="SSF48452">
    <property type="entry name" value="TPR-like"/>
    <property type="match status" value="1"/>
</dbReference>
<dbReference type="PROSITE" id="PS50110">
    <property type="entry name" value="RESPONSE_REGULATORY"/>
    <property type="match status" value="1"/>
</dbReference>
<name>A0A841GQD4_9BACT</name>
<accession>A0A841GQD4</accession>
<dbReference type="Proteomes" id="UP000555828">
    <property type="component" value="Unassembled WGS sequence"/>
</dbReference>
<dbReference type="SUPFAM" id="SSF52172">
    <property type="entry name" value="CheY-like"/>
    <property type="match status" value="1"/>
</dbReference>
<sequence length="200" mass="23165">MPHILIIDDERNVRFLIEKFLEEFSYDSLSTVEEALKNIFEKNINYDLIISDLKLPGKSGIELVKALREKAIDTPILIVSAYTKPEILSELFKFERVDFLSKPFTKEELLSKVKELIDEPKESFDKALRMANEFLNSGDLNKAEKLIKKMFSLSPSSPIPHYLMYELLKKRGNMELANKHLNAAKSLDENIEVKKDEENK</sequence>
<proteinExistence type="predicted"/>
<gene>
    <name evidence="4" type="ORF">HNP65_000241</name>
</gene>
<dbReference type="PANTHER" id="PTHR44591">
    <property type="entry name" value="STRESS RESPONSE REGULATOR PROTEIN 1"/>
    <property type="match status" value="1"/>
</dbReference>
<dbReference type="AlphaFoldDB" id="A0A841GQD4"/>
<dbReference type="SMART" id="SM00448">
    <property type="entry name" value="REC"/>
    <property type="match status" value="1"/>
</dbReference>
<dbReference type="RefSeq" id="WP_126992316.1">
    <property type="nucleotide sequence ID" value="NZ_JACHEX010000001.1"/>
</dbReference>
<dbReference type="CDD" id="cd00156">
    <property type="entry name" value="REC"/>
    <property type="match status" value="1"/>
</dbReference>
<dbReference type="GO" id="GO:0000160">
    <property type="term" value="P:phosphorelay signal transduction system"/>
    <property type="evidence" value="ECO:0007669"/>
    <property type="project" value="InterPro"/>
</dbReference>
<dbReference type="InterPro" id="IPR011006">
    <property type="entry name" value="CheY-like_superfamily"/>
</dbReference>
<keyword evidence="1 2" id="KW-0597">Phosphoprotein</keyword>
<dbReference type="EMBL" id="JACHEX010000001">
    <property type="protein sequence ID" value="MBB6061819.1"/>
    <property type="molecule type" value="Genomic_DNA"/>
</dbReference>
<dbReference type="InterPro" id="IPR050595">
    <property type="entry name" value="Bact_response_regulator"/>
</dbReference>
<evidence type="ECO:0000256" key="2">
    <source>
        <dbReference type="PROSITE-ProRule" id="PRU00169"/>
    </source>
</evidence>
<dbReference type="GO" id="GO:0003677">
    <property type="term" value="F:DNA binding"/>
    <property type="evidence" value="ECO:0007669"/>
    <property type="project" value="UniProtKB-KW"/>
</dbReference>
<protein>
    <submittedName>
        <fullName evidence="4">DNA-binding response OmpR family regulator</fullName>
    </submittedName>
</protein>
<dbReference type="InterPro" id="IPR001789">
    <property type="entry name" value="Sig_transdc_resp-reg_receiver"/>
</dbReference>
<organism evidence="4 5">
    <name type="scientific">Thermosipho japonicus</name>
    <dbReference type="NCBI Taxonomy" id="90323"/>
    <lineage>
        <taxon>Bacteria</taxon>
        <taxon>Thermotogati</taxon>
        <taxon>Thermotogota</taxon>
        <taxon>Thermotogae</taxon>
        <taxon>Thermotogales</taxon>
        <taxon>Fervidobacteriaceae</taxon>
        <taxon>Thermosipho</taxon>
    </lineage>
</organism>
<dbReference type="Gene3D" id="3.40.50.2300">
    <property type="match status" value="1"/>
</dbReference>
<keyword evidence="5" id="KW-1185">Reference proteome</keyword>
<evidence type="ECO:0000259" key="3">
    <source>
        <dbReference type="PROSITE" id="PS50110"/>
    </source>
</evidence>
<dbReference type="InterPro" id="IPR011990">
    <property type="entry name" value="TPR-like_helical_dom_sf"/>
</dbReference>
<comment type="caution">
    <text evidence="4">The sequence shown here is derived from an EMBL/GenBank/DDBJ whole genome shotgun (WGS) entry which is preliminary data.</text>
</comment>
<dbReference type="Pfam" id="PF00072">
    <property type="entry name" value="Response_reg"/>
    <property type="match status" value="1"/>
</dbReference>
<keyword evidence="4" id="KW-0238">DNA-binding</keyword>
<reference evidence="4 5" key="1">
    <citation type="submission" date="2020-08" db="EMBL/GenBank/DDBJ databases">
        <title>Genomic Encyclopedia of Type Strains, Phase IV (KMG-IV): sequencing the most valuable type-strain genomes for metagenomic binning, comparative biology and taxonomic classification.</title>
        <authorList>
            <person name="Goeker M."/>
        </authorList>
    </citation>
    <scope>NUCLEOTIDE SEQUENCE [LARGE SCALE GENOMIC DNA]</scope>
    <source>
        <strain evidence="4 5">DSM 13481</strain>
    </source>
</reference>